<dbReference type="PRINTS" id="PR01574">
    <property type="entry name" value="TUBBYPROTEIN"/>
</dbReference>
<dbReference type="OrthoDB" id="8775810at2759"/>
<keyword evidence="5" id="KW-0964">Secreted</keyword>
<evidence type="ECO:0000256" key="6">
    <source>
        <dbReference type="RuleBase" id="RU361125"/>
    </source>
</evidence>
<dbReference type="InterPro" id="IPR025659">
    <property type="entry name" value="Tubby-like_C"/>
</dbReference>
<keyword evidence="4" id="KW-0963">Cytoplasm</keyword>
<dbReference type="AlphaFoldDB" id="A0A1L8FNG5"/>
<dbReference type="KEGG" id="xla:108696755"/>
<feature type="compositionally biased region" description="Basic and acidic residues" evidence="7">
    <location>
        <begin position="11"/>
        <end position="31"/>
    </location>
</feature>
<feature type="domain" description="Tubby C-terminal" evidence="8">
    <location>
        <begin position="299"/>
        <end position="542"/>
    </location>
</feature>
<protein>
    <recommendedName>
        <fullName evidence="6">Tubby-like protein</fullName>
    </recommendedName>
</protein>
<dbReference type="CTD" id="108696755"/>
<evidence type="ECO:0000256" key="3">
    <source>
        <dbReference type="ARBA" id="ARBA00007129"/>
    </source>
</evidence>
<comment type="subcellular location">
    <subcellularLocation>
        <location evidence="1">Cytoplasm</location>
    </subcellularLocation>
    <subcellularLocation>
        <location evidence="2">Secreted</location>
    </subcellularLocation>
</comment>
<evidence type="ECO:0000313" key="10">
    <source>
        <dbReference type="Proteomes" id="UP000186698"/>
    </source>
</evidence>
<organism evidence="10 11">
    <name type="scientific">Xenopus laevis</name>
    <name type="common">African clawed frog</name>
    <dbReference type="NCBI Taxonomy" id="8355"/>
    <lineage>
        <taxon>Eukaryota</taxon>
        <taxon>Metazoa</taxon>
        <taxon>Chordata</taxon>
        <taxon>Craniata</taxon>
        <taxon>Vertebrata</taxon>
        <taxon>Euteleostomi</taxon>
        <taxon>Amphibia</taxon>
        <taxon>Batrachia</taxon>
        <taxon>Anura</taxon>
        <taxon>Pipoidea</taxon>
        <taxon>Pipidae</taxon>
        <taxon>Xenopodinae</taxon>
        <taxon>Xenopus</taxon>
        <taxon>Xenopus</taxon>
    </lineage>
</organism>
<evidence type="ECO:0000259" key="9">
    <source>
        <dbReference type="Pfam" id="PF16322"/>
    </source>
</evidence>
<dbReference type="InterPro" id="IPR000007">
    <property type="entry name" value="Tubby_C"/>
</dbReference>
<name>A0A1L8FNG5_XENLA</name>
<dbReference type="PANTHER" id="PTHR16517">
    <property type="entry name" value="TUBBY-RELATED"/>
    <property type="match status" value="1"/>
</dbReference>
<dbReference type="GO" id="GO:0061512">
    <property type="term" value="P:protein localization to cilium"/>
    <property type="evidence" value="ECO:0000318"/>
    <property type="project" value="GO_Central"/>
</dbReference>
<evidence type="ECO:0000256" key="1">
    <source>
        <dbReference type="ARBA" id="ARBA00004496"/>
    </source>
</evidence>
<evidence type="ECO:0000256" key="5">
    <source>
        <dbReference type="ARBA" id="ARBA00022525"/>
    </source>
</evidence>
<dbReference type="InterPro" id="IPR018066">
    <property type="entry name" value="Tubby_C_CS"/>
</dbReference>
<dbReference type="GO" id="GO:0005737">
    <property type="term" value="C:cytoplasm"/>
    <property type="evidence" value="ECO:0007669"/>
    <property type="project" value="UniProtKB-SubCell"/>
</dbReference>
<feature type="domain" description="Tubby N-terminal" evidence="9">
    <location>
        <begin position="16"/>
        <end position="209"/>
    </location>
</feature>
<sequence length="547" mass="61963">MEGDIQNVRQQKLDHQRNLFEKKQRRKREEPLMFQANPEAMAKPKRKQKTEDQTPLVESCSVSSIYMGANNPSMSEEHLGSSPTGLEAQPDGNTSNTDEQDYSGEDIEETILEDTQPLNNKEHPVTARPRQKNKTKTGKWDLKESKTKAQTASCKSSKKSKSPPSKDAEKENTPQEKGLDDVSAFHDEVQEMHTDLSFPVQHSSEEEESSFSVGDRKIPPAPVKKRNKKKTAKPGHSRTKRYGSEEIDARLAEEDDFDGESDILSSVVYARPVSASSRDEDTHLTAAIETDDLEGFALRPAPHNMILQCRITRDKKGVDKGIYPTYYLHLERDDGKKLFLMAGRKRKKCKTSNYLISVDPTDLSRDGDSFIGKVRSNMLGTKFTVFDNGVNPETKPFVQERESLRQELVSIGYETNVLGFKGPRKMTVIIPSMNMEGERESIRPRNEHETLLSRFQNGNTENIIVLYNKPPSWNEETQSFVLNFHGRVTQASVKNFQIISADDPEYIIMQFGRVAEDVFTMDFQYPLCALQAFAICLSSFDSKLACE</sequence>
<feature type="region of interest" description="Disordered" evidence="7">
    <location>
        <begin position="1"/>
        <end position="242"/>
    </location>
</feature>
<dbReference type="Gene3D" id="3.20.90.10">
    <property type="entry name" value="Tubby Protein, Chain A"/>
    <property type="match status" value="1"/>
</dbReference>
<accession>A0A1L8FNG5</accession>
<keyword evidence="10" id="KW-1185">Reference proteome</keyword>
<dbReference type="Proteomes" id="UP000186698">
    <property type="component" value="Chromosome 7L"/>
</dbReference>
<reference evidence="11" key="1">
    <citation type="submission" date="2025-08" db="UniProtKB">
        <authorList>
            <consortium name="RefSeq"/>
        </authorList>
    </citation>
    <scope>IDENTIFICATION</scope>
    <source>
        <strain evidence="11">J_2021</strain>
        <tissue evidence="11">Erythrocytes</tissue>
    </source>
</reference>
<dbReference type="FunFam" id="3.20.90.10:FF:000001">
    <property type="entry name" value="Tubby-like protein"/>
    <property type="match status" value="1"/>
</dbReference>
<evidence type="ECO:0000256" key="7">
    <source>
        <dbReference type="SAM" id="MobiDB-lite"/>
    </source>
</evidence>
<dbReference type="SUPFAM" id="SSF54518">
    <property type="entry name" value="Tubby C-terminal domain-like"/>
    <property type="match status" value="1"/>
</dbReference>
<dbReference type="PaxDb" id="8355-A0A1L8FNG5"/>
<proteinExistence type="inferred from homology"/>
<dbReference type="Pfam" id="PF16322">
    <property type="entry name" value="Tub_N"/>
    <property type="match status" value="1"/>
</dbReference>
<feature type="compositionally biased region" description="Basic and acidic residues" evidence="7">
    <location>
        <begin position="138"/>
        <end position="147"/>
    </location>
</feature>
<feature type="compositionally biased region" description="Polar residues" evidence="7">
    <location>
        <begin position="60"/>
        <end position="74"/>
    </location>
</feature>
<evidence type="ECO:0000256" key="2">
    <source>
        <dbReference type="ARBA" id="ARBA00004613"/>
    </source>
</evidence>
<dbReference type="InterPro" id="IPR005398">
    <property type="entry name" value="Tubby_N"/>
</dbReference>
<evidence type="ECO:0000259" key="8">
    <source>
        <dbReference type="Pfam" id="PF01167"/>
    </source>
</evidence>
<feature type="compositionally biased region" description="Basic and acidic residues" evidence="7">
    <location>
        <begin position="164"/>
        <end position="194"/>
    </location>
</feature>
<evidence type="ECO:0000313" key="11">
    <source>
        <dbReference type="RefSeq" id="XP_018081864.2"/>
    </source>
</evidence>
<dbReference type="PROSITE" id="PS01200">
    <property type="entry name" value="TUB_1"/>
    <property type="match status" value="1"/>
</dbReference>
<comment type="similarity">
    <text evidence="3 6">Belongs to the TUB family.</text>
</comment>
<dbReference type="GO" id="GO:0005929">
    <property type="term" value="C:cilium"/>
    <property type="evidence" value="ECO:0000318"/>
    <property type="project" value="GO_Central"/>
</dbReference>
<feature type="compositionally biased region" description="Acidic residues" evidence="7">
    <location>
        <begin position="98"/>
        <end position="112"/>
    </location>
</feature>
<gene>
    <name evidence="11" type="primary">tulp2.L</name>
</gene>
<dbReference type="STRING" id="8355.A0A1L8FNG5"/>
<dbReference type="PRINTS" id="PR01573">
    <property type="entry name" value="SUPERTUBBY"/>
</dbReference>
<dbReference type="OMA" id="TPLMESC"/>
<dbReference type="PANTHER" id="PTHR16517:SF153">
    <property type="entry name" value="TUB-LIKE PROTEIN 2"/>
    <property type="match status" value="1"/>
</dbReference>
<dbReference type="Pfam" id="PF01167">
    <property type="entry name" value="Tub"/>
    <property type="match status" value="1"/>
</dbReference>
<feature type="compositionally biased region" description="Basic residues" evidence="7">
    <location>
        <begin position="223"/>
        <end position="241"/>
    </location>
</feature>
<dbReference type="RefSeq" id="XP_018081864.2">
    <property type="nucleotide sequence ID" value="XM_018226375.2"/>
</dbReference>
<dbReference type="PROSITE" id="PS01201">
    <property type="entry name" value="TUB_2"/>
    <property type="match status" value="1"/>
</dbReference>
<dbReference type="GO" id="GO:0005576">
    <property type="term" value="C:extracellular region"/>
    <property type="evidence" value="ECO:0007669"/>
    <property type="project" value="UniProtKB-SubCell"/>
</dbReference>
<dbReference type="GeneID" id="108696755"/>
<evidence type="ECO:0000256" key="4">
    <source>
        <dbReference type="ARBA" id="ARBA00022490"/>
    </source>
</evidence>